<evidence type="ECO:0000313" key="2">
    <source>
        <dbReference type="EMBL" id="OGZ00354.1"/>
    </source>
</evidence>
<dbReference type="Gene3D" id="3.40.970.10">
    <property type="entry name" value="Ribonuclease H1, N-terminal domain"/>
    <property type="match status" value="1"/>
</dbReference>
<gene>
    <name evidence="2" type="ORF">A3B13_00065</name>
</gene>
<dbReference type="AlphaFoldDB" id="A0A1G2CG26"/>
<dbReference type="SUPFAM" id="SSF53098">
    <property type="entry name" value="Ribonuclease H-like"/>
    <property type="match status" value="1"/>
</dbReference>
<dbReference type="EMBL" id="MHKZ01000022">
    <property type="protein sequence ID" value="OGZ00354.1"/>
    <property type="molecule type" value="Genomic_DNA"/>
</dbReference>
<accession>A0A1G2CG26</accession>
<dbReference type="Pfam" id="PF01693">
    <property type="entry name" value="Cauli_VI"/>
    <property type="match status" value="1"/>
</dbReference>
<sequence length="202" mass="22972">MNGKKFYAYLVPRTGKSGVSDNWEKCRKIVSGEYGARYKGFKTREEAEKWLKLGASYEIKIVKKLEQGIYFDAGTGRGQGVEISVTDENGKNLLHKSIPKNELNRFGKYLLDSDATNNYGELLAMRHAIEIAGEKKIKKVFGDSKLVIDYWSKWRFKKNDLPEETVELAEKVSRLRSDFEKRGGAIKRISGGDNPADLGFHR</sequence>
<protein>
    <recommendedName>
        <fullName evidence="1">Ribonuclease H1 N-terminal domain-containing protein</fullName>
    </recommendedName>
</protein>
<proteinExistence type="predicted"/>
<dbReference type="Proteomes" id="UP000176287">
    <property type="component" value="Unassembled WGS sequence"/>
</dbReference>
<dbReference type="InterPro" id="IPR036397">
    <property type="entry name" value="RNaseH_sf"/>
</dbReference>
<dbReference type="InterPro" id="IPR011320">
    <property type="entry name" value="RNase_H1_N"/>
</dbReference>
<comment type="caution">
    <text evidence="2">The sequence shown here is derived from an EMBL/GenBank/DDBJ whole genome shotgun (WGS) entry which is preliminary data.</text>
</comment>
<name>A0A1G2CG26_9BACT</name>
<feature type="domain" description="Ribonuclease H1 N-terminal" evidence="1">
    <location>
        <begin position="5"/>
        <end position="50"/>
    </location>
</feature>
<organism evidence="2 3">
    <name type="scientific">Candidatus Liptonbacteria bacterium RIFCSPLOWO2_01_FULL_45_15</name>
    <dbReference type="NCBI Taxonomy" id="1798649"/>
    <lineage>
        <taxon>Bacteria</taxon>
        <taxon>Candidatus Liptoniibacteriota</taxon>
    </lineage>
</organism>
<evidence type="ECO:0000259" key="1">
    <source>
        <dbReference type="Pfam" id="PF01693"/>
    </source>
</evidence>
<reference evidence="2 3" key="1">
    <citation type="journal article" date="2016" name="Nat. Commun.">
        <title>Thousands of microbial genomes shed light on interconnected biogeochemical processes in an aquifer system.</title>
        <authorList>
            <person name="Anantharaman K."/>
            <person name="Brown C.T."/>
            <person name="Hug L.A."/>
            <person name="Sharon I."/>
            <person name="Castelle C.J."/>
            <person name="Probst A.J."/>
            <person name="Thomas B.C."/>
            <person name="Singh A."/>
            <person name="Wilkins M.J."/>
            <person name="Karaoz U."/>
            <person name="Brodie E.L."/>
            <person name="Williams K.H."/>
            <person name="Hubbard S.S."/>
            <person name="Banfield J.F."/>
        </authorList>
    </citation>
    <scope>NUCLEOTIDE SEQUENCE [LARGE SCALE GENOMIC DNA]</scope>
</reference>
<dbReference type="Gene3D" id="3.30.420.10">
    <property type="entry name" value="Ribonuclease H-like superfamily/Ribonuclease H"/>
    <property type="match status" value="1"/>
</dbReference>
<dbReference type="InterPro" id="IPR012337">
    <property type="entry name" value="RNaseH-like_sf"/>
</dbReference>
<dbReference type="SUPFAM" id="SSF55658">
    <property type="entry name" value="L9 N-domain-like"/>
    <property type="match status" value="1"/>
</dbReference>
<dbReference type="GO" id="GO:0003676">
    <property type="term" value="F:nucleic acid binding"/>
    <property type="evidence" value="ECO:0007669"/>
    <property type="project" value="InterPro"/>
</dbReference>
<dbReference type="InterPro" id="IPR037056">
    <property type="entry name" value="RNase_H1_N_sf"/>
</dbReference>
<dbReference type="InterPro" id="IPR009027">
    <property type="entry name" value="Ribosomal_bL9/RNase_H1_N"/>
</dbReference>
<evidence type="ECO:0000313" key="3">
    <source>
        <dbReference type="Proteomes" id="UP000176287"/>
    </source>
</evidence>
<dbReference type="STRING" id="1798649.A3B13_00065"/>